<dbReference type="SUPFAM" id="SSF50494">
    <property type="entry name" value="Trypsin-like serine proteases"/>
    <property type="match status" value="1"/>
</dbReference>
<dbReference type="InterPro" id="IPR009003">
    <property type="entry name" value="Peptidase_S1_PA"/>
</dbReference>
<dbReference type="GO" id="GO:0008233">
    <property type="term" value="F:peptidase activity"/>
    <property type="evidence" value="ECO:0007669"/>
    <property type="project" value="UniProtKB-KW"/>
</dbReference>
<dbReference type="Gene3D" id="2.40.10.120">
    <property type="match status" value="1"/>
</dbReference>
<name>A0ABV4WZP4_9CYAN</name>
<proteinExistence type="predicted"/>
<organism evidence="4 5">
    <name type="scientific">Floridaenema aerugineum BLCC-F46</name>
    <dbReference type="NCBI Taxonomy" id="3153654"/>
    <lineage>
        <taxon>Bacteria</taxon>
        <taxon>Bacillati</taxon>
        <taxon>Cyanobacteriota</taxon>
        <taxon>Cyanophyceae</taxon>
        <taxon>Oscillatoriophycideae</taxon>
        <taxon>Aerosakkonematales</taxon>
        <taxon>Aerosakkonemataceae</taxon>
        <taxon>Floridanema</taxon>
        <taxon>Floridanema aerugineum</taxon>
    </lineage>
</organism>
<dbReference type="GO" id="GO:0006508">
    <property type="term" value="P:proteolysis"/>
    <property type="evidence" value="ECO:0007669"/>
    <property type="project" value="UniProtKB-KW"/>
</dbReference>
<dbReference type="EMBL" id="JBHFNQ010000032">
    <property type="protein sequence ID" value="MFB2875972.1"/>
    <property type="molecule type" value="Genomic_DNA"/>
</dbReference>
<keyword evidence="5" id="KW-1185">Reference proteome</keyword>
<gene>
    <name evidence="4" type="ORF">ACE1CC_03665</name>
</gene>
<keyword evidence="2 4" id="KW-0378">Hydrolase</keyword>
<dbReference type="PANTHER" id="PTHR43343:SF3">
    <property type="entry name" value="PROTEASE DO-LIKE 8, CHLOROPLASTIC"/>
    <property type="match status" value="1"/>
</dbReference>
<dbReference type="Pfam" id="PF04151">
    <property type="entry name" value="PPC"/>
    <property type="match status" value="1"/>
</dbReference>
<evidence type="ECO:0000313" key="4">
    <source>
        <dbReference type="EMBL" id="MFB2875972.1"/>
    </source>
</evidence>
<comment type="caution">
    <text evidence="4">The sequence shown here is derived from an EMBL/GenBank/DDBJ whole genome shotgun (WGS) entry which is preliminary data.</text>
</comment>
<dbReference type="InterPro" id="IPR051201">
    <property type="entry name" value="Chloro_Bact_Ser_Proteases"/>
</dbReference>
<dbReference type="EC" id="3.4.21.-" evidence="4"/>
<keyword evidence="1 4" id="KW-0645">Protease</keyword>
<dbReference type="RefSeq" id="WP_413269116.1">
    <property type="nucleotide sequence ID" value="NZ_JBHFNQ010000032.1"/>
</dbReference>
<reference evidence="4 5" key="1">
    <citation type="submission" date="2024-09" db="EMBL/GenBank/DDBJ databases">
        <title>Floridaenema gen nov. (Aerosakkonemataceae, Aerosakkonematales ord. nov., Cyanobacteria) from benthic tropical and subtropical fresh waters, with the description of four new species.</title>
        <authorList>
            <person name="Moretto J.A."/>
            <person name="Berthold D.E."/>
            <person name="Lefler F.W."/>
            <person name="Huang I.-S."/>
            <person name="Laughinghouse H. IV."/>
        </authorList>
    </citation>
    <scope>NUCLEOTIDE SEQUENCE [LARGE SCALE GENOMIC DNA]</scope>
    <source>
        <strain evidence="4 5">BLCC-F46</strain>
    </source>
</reference>
<feature type="domain" description="Peptidase C-terminal archaeal/bacterial" evidence="3">
    <location>
        <begin position="406"/>
        <end position="470"/>
    </location>
</feature>
<sequence length="485" mass="50865">MNTKLLTLAASSIIAARTTLAVFGISSLAVTTPLVLNATPAAAQATDEQTNVRVYQKASPAVVSIAVPNGSGSGSIISPDGLVLTNAHVIQNAPRTLTVTLADGRRLPADVVAFGDRGLDLAVLKIRGQNNLPTVPLAGSGAVQVGQRAFAIGNPFGRFQGTFTVGIVSRIDRERGLIQTDAAINPGNSGGPLLNSQGELIGVNTAIFTNSRAGGNIGIGFAIAIDRVQPFLASVRQGTAPRVAQTVPRSGRTTNPPQTLTLNGELITDRLGPGDNVLPVDNSFFKAYRFQGRAGQQVTIDMVSREINPFLILVAPNGRTLAQDYNSGGNRNARIVTSLPLSGTYLLIANSYRAGEVGSFDLRAMTSGAGLRNPNTQRQTRSAIQLQGTLGPGAPTLPSDGSWYRSYTFDGVAGQPIRIVLESSDFDTYLALMGPDGRKVAENNNVGRNNPNSALNLTLPSSGTYRVIVNASEPGVGGRYRLVIR</sequence>
<dbReference type="InterPro" id="IPR001940">
    <property type="entry name" value="Peptidase_S1C"/>
</dbReference>
<protein>
    <submittedName>
        <fullName evidence="4">S1C family serine protease</fullName>
        <ecNumber evidence="4">3.4.21.-</ecNumber>
    </submittedName>
</protein>
<dbReference type="InterPro" id="IPR007280">
    <property type="entry name" value="Peptidase_C_arc/bac"/>
</dbReference>
<evidence type="ECO:0000259" key="3">
    <source>
        <dbReference type="Pfam" id="PF04151"/>
    </source>
</evidence>
<dbReference type="Pfam" id="PF13365">
    <property type="entry name" value="Trypsin_2"/>
    <property type="match status" value="1"/>
</dbReference>
<accession>A0ABV4WZP4</accession>
<dbReference type="Gene3D" id="2.60.120.380">
    <property type="match status" value="2"/>
</dbReference>
<dbReference type="PANTHER" id="PTHR43343">
    <property type="entry name" value="PEPTIDASE S12"/>
    <property type="match status" value="1"/>
</dbReference>
<dbReference type="Proteomes" id="UP001576774">
    <property type="component" value="Unassembled WGS sequence"/>
</dbReference>
<dbReference type="PRINTS" id="PR00834">
    <property type="entry name" value="PROTEASES2C"/>
</dbReference>
<evidence type="ECO:0000313" key="5">
    <source>
        <dbReference type="Proteomes" id="UP001576774"/>
    </source>
</evidence>
<evidence type="ECO:0000256" key="2">
    <source>
        <dbReference type="ARBA" id="ARBA00022801"/>
    </source>
</evidence>
<evidence type="ECO:0000256" key="1">
    <source>
        <dbReference type="ARBA" id="ARBA00022670"/>
    </source>
</evidence>